<reference evidence="3 4" key="1">
    <citation type="journal article" date="2021" name="bioRxiv">
        <title>The Gossypium anomalum genome as a resource for cotton improvement and evolutionary analysis of hybrid incompatibility.</title>
        <authorList>
            <person name="Grover C.E."/>
            <person name="Yuan D."/>
            <person name="Arick M.A."/>
            <person name="Miller E.R."/>
            <person name="Hu G."/>
            <person name="Peterson D.G."/>
            <person name="Wendel J.F."/>
            <person name="Udall J.A."/>
        </authorList>
    </citation>
    <scope>NUCLEOTIDE SEQUENCE [LARGE SCALE GENOMIC DNA]</scope>
    <source>
        <strain evidence="3">JFW-Udall</strain>
        <tissue evidence="3">Leaf</tissue>
    </source>
</reference>
<evidence type="ECO:0000313" key="4">
    <source>
        <dbReference type="Proteomes" id="UP000701853"/>
    </source>
</evidence>
<dbReference type="PANTHER" id="PTHR48200:SF1">
    <property type="entry name" value="AMINOTRANSFERASE-LIKE PLANT MOBILE DOMAIN-CONTAINING PROTEIN"/>
    <property type="match status" value="1"/>
</dbReference>
<dbReference type="OrthoDB" id="968951at2759"/>
<dbReference type="Pfam" id="PF24924">
    <property type="entry name" value="DUF7745"/>
    <property type="match status" value="1"/>
</dbReference>
<organism evidence="3 4">
    <name type="scientific">Gossypium anomalum</name>
    <dbReference type="NCBI Taxonomy" id="47600"/>
    <lineage>
        <taxon>Eukaryota</taxon>
        <taxon>Viridiplantae</taxon>
        <taxon>Streptophyta</taxon>
        <taxon>Embryophyta</taxon>
        <taxon>Tracheophyta</taxon>
        <taxon>Spermatophyta</taxon>
        <taxon>Magnoliopsida</taxon>
        <taxon>eudicotyledons</taxon>
        <taxon>Gunneridae</taxon>
        <taxon>Pentapetalae</taxon>
        <taxon>rosids</taxon>
        <taxon>malvids</taxon>
        <taxon>Malvales</taxon>
        <taxon>Malvaceae</taxon>
        <taxon>Malvoideae</taxon>
        <taxon>Gossypium</taxon>
    </lineage>
</organism>
<dbReference type="EMBL" id="JAHUZN010000013">
    <property type="protein sequence ID" value="KAG8471990.1"/>
    <property type="molecule type" value="Genomic_DNA"/>
</dbReference>
<keyword evidence="4" id="KW-1185">Reference proteome</keyword>
<keyword evidence="1" id="KW-0175">Coiled coil</keyword>
<accession>A0A8J5Y2T0</accession>
<evidence type="ECO:0000256" key="1">
    <source>
        <dbReference type="SAM" id="Coils"/>
    </source>
</evidence>
<name>A0A8J5Y2T0_9ROSI</name>
<evidence type="ECO:0000313" key="3">
    <source>
        <dbReference type="EMBL" id="KAG8471990.1"/>
    </source>
</evidence>
<comment type="caution">
    <text evidence="3">The sequence shown here is derived from an EMBL/GenBank/DDBJ whole genome shotgun (WGS) entry which is preliminary data.</text>
</comment>
<protein>
    <recommendedName>
        <fullName evidence="2">DUF7745 domain-containing protein</fullName>
    </recommendedName>
</protein>
<evidence type="ECO:0000259" key="2">
    <source>
        <dbReference type="Pfam" id="PF24924"/>
    </source>
</evidence>
<feature type="domain" description="DUF7745" evidence="2">
    <location>
        <begin position="54"/>
        <end position="340"/>
    </location>
</feature>
<dbReference type="AlphaFoldDB" id="A0A8J5Y2T0"/>
<proteinExistence type="predicted"/>
<gene>
    <name evidence="3" type="ORF">CXB51_036074</name>
</gene>
<dbReference type="InterPro" id="IPR056647">
    <property type="entry name" value="DUF7745"/>
</dbReference>
<sequence>MKNEFLDKVKDNAFVQRWSENAQLEKGDSLTKECTSELWDFTRISVVQNDLQELKELWSHWNNEMKQLLYYNYGDIPYLLDVKVDRYLFRAMAQFWNSAYSCFTFGRVDLAPTVEEYTALLRCPRFQVDKIYSRAVNTPTFVKRLMNITGMSEQWVEARVQQKGSGKCIPWENLKDLIQTHPDMKKRVDALRHVDEAVADLFDRLGKGVTPVPAILAETFRSLSACRRSGEGRFIGCAQLLLVWFHSHFWRVEKASYRPFLGDYSPLKEIVTISRKDDITEEKWMAILQNLQEEDIEWKAPWMVSDEILYRCGSYDWVPLLGIWGAVGYAPLLSGFSYGEKDSKKKSREIYNAWNQTCRIKGVAVNPMVTPEYNEWWSRRVNDNIPRPNLEEAQPIGEYLRVVPSELEIIKDFEKKTSELERKIEQLEEEKVYLKLDVDVQKSEAENLKKRKREVEVDLDSLKTYYKQLYKSMKNASLGKTPEQWRQEIQEEKVRADWWEKKFYDAQAREVTCKKSLDDSQNEKQMLRARVAELETALQQHQSRNSVIELRASLSKIENLKGKVEELETILQNCENQIKLLEANNEQIGEQLHRSQNQVRDRDYLMGEAIAQIREVADYLQTLAVQADVLGVKYELESDRGRELACLLRKVKALGVRARPYM</sequence>
<feature type="coiled-coil region" evidence="1">
    <location>
        <begin position="410"/>
        <end position="465"/>
    </location>
</feature>
<dbReference type="Proteomes" id="UP000701853">
    <property type="component" value="Chromosome 13"/>
</dbReference>
<feature type="coiled-coil region" evidence="1">
    <location>
        <begin position="517"/>
        <end position="598"/>
    </location>
</feature>
<dbReference type="PANTHER" id="PTHR48200">
    <property type="entry name" value="PROTEIN, PUTATIVE-RELATED"/>
    <property type="match status" value="1"/>
</dbReference>